<accession>A0A1U9JT18</accession>
<dbReference type="PANTHER" id="PTHR43033">
    <property type="entry name" value="TRNA(ILE)-LYSIDINE SYNTHASE-RELATED"/>
    <property type="match status" value="1"/>
</dbReference>
<feature type="binding site" evidence="6">
    <location>
        <begin position="29"/>
        <end position="34"/>
    </location>
    <ligand>
        <name>ATP</name>
        <dbReference type="ChEBI" id="CHEBI:30616"/>
    </ligand>
</feature>
<evidence type="ECO:0000256" key="4">
    <source>
        <dbReference type="ARBA" id="ARBA00022840"/>
    </source>
</evidence>
<protein>
    <recommendedName>
        <fullName evidence="6">tRNA(Ile)-lysidine synthase</fullName>
        <ecNumber evidence="6">6.3.4.19</ecNumber>
    </recommendedName>
    <alternativeName>
        <fullName evidence="6">tRNA(Ile)-2-lysyl-cytidine synthase</fullName>
    </alternativeName>
    <alternativeName>
        <fullName evidence="6">tRNA(Ile)-lysidine synthetase</fullName>
    </alternativeName>
</protein>
<dbReference type="GO" id="GO:0005524">
    <property type="term" value="F:ATP binding"/>
    <property type="evidence" value="ECO:0007669"/>
    <property type="project" value="UniProtKB-UniRule"/>
</dbReference>
<dbReference type="InterPro" id="IPR011063">
    <property type="entry name" value="TilS/TtcA_N"/>
</dbReference>
<dbReference type="AlphaFoldDB" id="A0A1U9JT18"/>
<reference evidence="8 9" key="1">
    <citation type="journal article" date="2010" name="Science">
        <title>Genomic comparison of the ants Camponotus floridanus and Harpegnathos saltator.</title>
        <authorList>
            <person name="Bonasio R."/>
            <person name="Zhang G."/>
            <person name="Ye C."/>
            <person name="Mutti N.S."/>
            <person name="Fang X."/>
            <person name="Qin N."/>
            <person name="Donahue G."/>
            <person name="Yang P."/>
            <person name="Li Q."/>
            <person name="Li C."/>
            <person name="Zhang P."/>
            <person name="Huang Z."/>
            <person name="Berger S.L."/>
            <person name="Reinberg D."/>
            <person name="Wang J."/>
            <person name="Liebig J."/>
        </authorList>
    </citation>
    <scope>NUCLEOTIDE SEQUENCE [LARGE SCALE GENOMIC DNA]</scope>
    <source>
        <strain evidence="8 9">Hsal</strain>
    </source>
</reference>
<dbReference type="InterPro" id="IPR012094">
    <property type="entry name" value="tRNA_Ile_lys_synt"/>
</dbReference>
<gene>
    <name evidence="6" type="primary">tilS</name>
    <name evidence="8" type="ORF">BHV28_02750</name>
</gene>
<evidence type="ECO:0000256" key="3">
    <source>
        <dbReference type="ARBA" id="ARBA00022741"/>
    </source>
</evidence>
<comment type="function">
    <text evidence="6">Ligates lysine onto the cytidine present at position 34 of the AUA codon-specific tRNA(Ile) that contains the anticodon CAU, in an ATP-dependent manner. Cytidine is converted to lysidine, thus changing the amino acid specificity of the tRNA from methionine to isoleucine.</text>
</comment>
<dbReference type="KEGG" id="thd:BHV28_02750"/>
<dbReference type="SUPFAM" id="SSF52402">
    <property type="entry name" value="Adenine nucleotide alpha hydrolases-like"/>
    <property type="match status" value="1"/>
</dbReference>
<comment type="similarity">
    <text evidence="6">Belongs to the tRNA(Ile)-lysidine synthase family.</text>
</comment>
<organism evidence="8 9">
    <name type="scientific">Candidatus Tokpelaia hoelldobleri</name>
    <dbReference type="NCBI Taxonomy" id="1902579"/>
    <lineage>
        <taxon>Bacteria</taxon>
        <taxon>Pseudomonadati</taxon>
        <taxon>Pseudomonadota</taxon>
        <taxon>Alphaproteobacteria</taxon>
        <taxon>Hyphomicrobiales</taxon>
        <taxon>Candidatus Tokpelaia</taxon>
    </lineage>
</organism>
<reference evidence="8 9" key="2">
    <citation type="journal article" date="2016" name="Sci. Rep.">
        <title>The genome of Rhizobiales bacteria in predatory ants reveals urease gene functions but no genes for nitrogen fixation.</title>
        <authorList>
            <person name="Neuvonen M.M."/>
            <person name="Tamarit D."/>
            <person name="Naslund K."/>
            <person name="Liebig J."/>
            <person name="Feldhaar H."/>
            <person name="Moran N.A."/>
            <person name="Guy L."/>
            <person name="Andersson S.G."/>
        </authorList>
    </citation>
    <scope>NUCLEOTIDE SEQUENCE [LARGE SCALE GENOMIC DNA]</scope>
    <source>
        <strain evidence="8 9">Hsal</strain>
    </source>
</reference>
<dbReference type="STRING" id="1902579.BHV28_02750"/>
<dbReference type="EMBL" id="CP017315">
    <property type="protein sequence ID" value="AQS40997.1"/>
    <property type="molecule type" value="Genomic_DNA"/>
</dbReference>
<feature type="domain" description="tRNA(Ile)-lysidine/2-thiocytidine synthase N-terminal" evidence="7">
    <location>
        <begin position="24"/>
        <end position="213"/>
    </location>
</feature>
<evidence type="ECO:0000313" key="8">
    <source>
        <dbReference type="EMBL" id="AQS40997.1"/>
    </source>
</evidence>
<dbReference type="Proteomes" id="UP000188912">
    <property type="component" value="Chromosome"/>
</dbReference>
<keyword evidence="1 6" id="KW-0436">Ligase</keyword>
<evidence type="ECO:0000256" key="5">
    <source>
        <dbReference type="ARBA" id="ARBA00048539"/>
    </source>
</evidence>
<keyword evidence="2 6" id="KW-0819">tRNA processing</keyword>
<dbReference type="NCBIfam" id="TIGR02432">
    <property type="entry name" value="lysidine_TilS_N"/>
    <property type="match status" value="1"/>
</dbReference>
<dbReference type="GO" id="GO:0032267">
    <property type="term" value="F:tRNA(Ile)-lysidine synthase activity"/>
    <property type="evidence" value="ECO:0007669"/>
    <property type="project" value="UniProtKB-EC"/>
</dbReference>
<evidence type="ECO:0000256" key="6">
    <source>
        <dbReference type="HAMAP-Rule" id="MF_01161"/>
    </source>
</evidence>
<evidence type="ECO:0000313" key="9">
    <source>
        <dbReference type="Proteomes" id="UP000188912"/>
    </source>
</evidence>
<dbReference type="CDD" id="cd01992">
    <property type="entry name" value="TilS_N"/>
    <property type="match status" value="1"/>
</dbReference>
<comment type="subcellular location">
    <subcellularLocation>
        <location evidence="6">Cytoplasm</location>
    </subcellularLocation>
</comment>
<dbReference type="PANTHER" id="PTHR43033:SF1">
    <property type="entry name" value="TRNA(ILE)-LYSIDINE SYNTHASE-RELATED"/>
    <property type="match status" value="1"/>
</dbReference>
<keyword evidence="9" id="KW-1185">Reference proteome</keyword>
<evidence type="ECO:0000259" key="7">
    <source>
        <dbReference type="Pfam" id="PF01171"/>
    </source>
</evidence>
<sequence length="441" mass="47921">MSVIDIPELHVLFTPDDFTGDGAIVVAVSGGGDSLALLFLLQQYLQSRGEAARLVAVTVDHGLRAESAVEAAGVAALCARHGIVHRTLCWQGEKPQSGLARRARTARYDLLCQAAEDLGAGVIVTGHTLDDQAETYIMRLQRDQAAMHDGEGGGRGLAAMPRLAVLQRKFRLLRPLLSVRRGALRQYLQARNIGWVDDPGNDNPSSERVRVRRQLDDAAISKAQAAVVCARGRRAGRARMMAALVEQNRVRLCGERLWLARNGVEEAAAAFYGLVMTCAAIIGGREQVPACTARVQHLLEAGDGRITVAGAVIEVTRNSVRLWREKRNLAEVALAPGDKTVWDGRYRIANNSGAPVTLRTPEHDELRAVFNNTPADDTGLHWPSLETTCALERKGRVVLPVLQGVPAGVTIERILRPFDWLVADSERSLLAALQPVFAFKA</sequence>
<comment type="domain">
    <text evidence="6">The N-terminal region contains the highly conserved SGGXDS motif, predicted to be a P-loop motif involved in ATP binding.</text>
</comment>
<proteinExistence type="inferred from homology"/>
<comment type="catalytic activity">
    <reaction evidence="5 6">
        <text>cytidine(34) in tRNA(Ile2) + L-lysine + ATP = lysidine(34) in tRNA(Ile2) + AMP + diphosphate + H(+)</text>
        <dbReference type="Rhea" id="RHEA:43744"/>
        <dbReference type="Rhea" id="RHEA-COMP:10625"/>
        <dbReference type="Rhea" id="RHEA-COMP:10670"/>
        <dbReference type="ChEBI" id="CHEBI:15378"/>
        <dbReference type="ChEBI" id="CHEBI:30616"/>
        <dbReference type="ChEBI" id="CHEBI:32551"/>
        <dbReference type="ChEBI" id="CHEBI:33019"/>
        <dbReference type="ChEBI" id="CHEBI:82748"/>
        <dbReference type="ChEBI" id="CHEBI:83665"/>
        <dbReference type="ChEBI" id="CHEBI:456215"/>
        <dbReference type="EC" id="6.3.4.19"/>
    </reaction>
</comment>
<dbReference type="GO" id="GO:0006400">
    <property type="term" value="P:tRNA modification"/>
    <property type="evidence" value="ECO:0007669"/>
    <property type="project" value="UniProtKB-UniRule"/>
</dbReference>
<dbReference type="InterPro" id="IPR014729">
    <property type="entry name" value="Rossmann-like_a/b/a_fold"/>
</dbReference>
<keyword evidence="3 6" id="KW-0547">Nucleotide-binding</keyword>
<dbReference type="HAMAP" id="MF_01161">
    <property type="entry name" value="tRNA_Ile_lys_synt"/>
    <property type="match status" value="1"/>
</dbReference>
<dbReference type="InterPro" id="IPR012795">
    <property type="entry name" value="tRNA_Ile_lys_synt_N"/>
</dbReference>
<evidence type="ECO:0000256" key="2">
    <source>
        <dbReference type="ARBA" id="ARBA00022694"/>
    </source>
</evidence>
<evidence type="ECO:0000256" key="1">
    <source>
        <dbReference type="ARBA" id="ARBA00022598"/>
    </source>
</evidence>
<dbReference type="Gene3D" id="3.40.50.620">
    <property type="entry name" value="HUPs"/>
    <property type="match status" value="1"/>
</dbReference>
<name>A0A1U9JT18_9HYPH</name>
<dbReference type="Pfam" id="PF01171">
    <property type="entry name" value="ATP_bind_3"/>
    <property type="match status" value="1"/>
</dbReference>
<dbReference type="GO" id="GO:0005737">
    <property type="term" value="C:cytoplasm"/>
    <property type="evidence" value="ECO:0007669"/>
    <property type="project" value="UniProtKB-SubCell"/>
</dbReference>
<keyword evidence="6" id="KW-0963">Cytoplasm</keyword>
<keyword evidence="4 6" id="KW-0067">ATP-binding</keyword>
<dbReference type="EC" id="6.3.4.19" evidence="6"/>